<dbReference type="EMBL" id="CADCTE010000087">
    <property type="protein sequence ID" value="CAA9237460.1"/>
    <property type="molecule type" value="Genomic_DNA"/>
</dbReference>
<evidence type="ECO:0000256" key="1">
    <source>
        <dbReference type="ARBA" id="ARBA00022491"/>
    </source>
</evidence>
<dbReference type="CDD" id="cd01392">
    <property type="entry name" value="HTH_LacI"/>
    <property type="match status" value="1"/>
</dbReference>
<dbReference type="GO" id="GO:0003700">
    <property type="term" value="F:DNA-binding transcription factor activity"/>
    <property type="evidence" value="ECO:0007669"/>
    <property type="project" value="TreeGrafter"/>
</dbReference>
<accession>A0A6J4HZY3</accession>
<gene>
    <name evidence="7" type="ORF">AVDCRST_MAG83-1469</name>
</gene>
<evidence type="ECO:0000256" key="4">
    <source>
        <dbReference type="ARBA" id="ARBA00023163"/>
    </source>
</evidence>
<keyword evidence="1" id="KW-0678">Repressor</keyword>
<feature type="domain" description="HTH lacI-type" evidence="6">
    <location>
        <begin position="14"/>
        <end position="70"/>
    </location>
</feature>
<dbReference type="Pfam" id="PF13377">
    <property type="entry name" value="Peripla_BP_3"/>
    <property type="match status" value="1"/>
</dbReference>
<evidence type="ECO:0000313" key="7">
    <source>
        <dbReference type="EMBL" id="CAA9237460.1"/>
    </source>
</evidence>
<evidence type="ECO:0000256" key="3">
    <source>
        <dbReference type="ARBA" id="ARBA00023125"/>
    </source>
</evidence>
<dbReference type="InterPro" id="IPR000843">
    <property type="entry name" value="HTH_LacI"/>
</dbReference>
<evidence type="ECO:0000256" key="2">
    <source>
        <dbReference type="ARBA" id="ARBA00023015"/>
    </source>
</evidence>
<dbReference type="Gene3D" id="1.10.260.40">
    <property type="entry name" value="lambda repressor-like DNA-binding domains"/>
    <property type="match status" value="1"/>
</dbReference>
<organism evidence="7">
    <name type="scientific">uncultured Arthrobacter sp</name>
    <dbReference type="NCBI Taxonomy" id="114050"/>
    <lineage>
        <taxon>Bacteria</taxon>
        <taxon>Bacillati</taxon>
        <taxon>Actinomycetota</taxon>
        <taxon>Actinomycetes</taxon>
        <taxon>Micrococcales</taxon>
        <taxon>Micrococcaceae</taxon>
        <taxon>Arthrobacter</taxon>
        <taxon>environmental samples</taxon>
    </lineage>
</organism>
<dbReference type="InterPro" id="IPR028082">
    <property type="entry name" value="Peripla_BP_I"/>
</dbReference>
<name>A0A6J4HZY3_9MICC</name>
<dbReference type="SUPFAM" id="SSF47413">
    <property type="entry name" value="lambda repressor-like DNA-binding domains"/>
    <property type="match status" value="1"/>
</dbReference>
<proteinExistence type="predicted"/>
<dbReference type="PROSITE" id="PS50932">
    <property type="entry name" value="HTH_LACI_2"/>
    <property type="match status" value="1"/>
</dbReference>
<reference evidence="7" key="1">
    <citation type="submission" date="2020-02" db="EMBL/GenBank/DDBJ databases">
        <authorList>
            <person name="Meier V. D."/>
        </authorList>
    </citation>
    <scope>NUCLEOTIDE SEQUENCE</scope>
    <source>
        <strain evidence="7">AVDCRST_MAG83</strain>
    </source>
</reference>
<sequence length="356" mass="37155">MRDADAPLHSKQRSRLIDVANHAGVTKSVVSRVLNNDRTLSIREETRTRILDAVRDLGYQPHTGARALAGASTRALALLIPDLTNPVYSRITRGAVQQARARGFAMLLAEDSADFGVDRQFADLVASHRVDGLLIASARPDHPLLGMLPDSRIPHVFVNRVVAGSGRNISLQIEAASQAALDHLLALGHRRIGHVSGPEQLAPTVSRRAGLLGAAAAAGIPEPSIESGEFNEQGGYAAATRLLADHPDLTAIYASTLNQAIGVLSAVHAAGLRIPGDISVISYDDLPLAGFLHPPLTAIAMPLMELGQAAVDALCAQLEGAPPKDVLVPGAPEVVVRGSTGPPRSGPPAGTAKVPS</sequence>
<keyword evidence="3" id="KW-0238">DNA-binding</keyword>
<dbReference type="SMART" id="SM00354">
    <property type="entry name" value="HTH_LACI"/>
    <property type="match status" value="1"/>
</dbReference>
<keyword evidence="2" id="KW-0805">Transcription regulation</keyword>
<dbReference type="InterPro" id="IPR046335">
    <property type="entry name" value="LacI/GalR-like_sensor"/>
</dbReference>
<dbReference type="SUPFAM" id="SSF53822">
    <property type="entry name" value="Periplasmic binding protein-like I"/>
    <property type="match status" value="1"/>
</dbReference>
<dbReference type="InterPro" id="IPR010982">
    <property type="entry name" value="Lambda_DNA-bd_dom_sf"/>
</dbReference>
<evidence type="ECO:0000256" key="5">
    <source>
        <dbReference type="SAM" id="MobiDB-lite"/>
    </source>
</evidence>
<feature type="region of interest" description="Disordered" evidence="5">
    <location>
        <begin position="334"/>
        <end position="356"/>
    </location>
</feature>
<dbReference type="RefSeq" id="WP_294566902.1">
    <property type="nucleotide sequence ID" value="NZ_CADCTE010000087.1"/>
</dbReference>
<dbReference type="PANTHER" id="PTHR30146">
    <property type="entry name" value="LACI-RELATED TRANSCRIPTIONAL REPRESSOR"/>
    <property type="match status" value="1"/>
</dbReference>
<dbReference type="Pfam" id="PF00356">
    <property type="entry name" value="LacI"/>
    <property type="match status" value="1"/>
</dbReference>
<dbReference type="AlphaFoldDB" id="A0A6J4HZY3"/>
<dbReference type="PANTHER" id="PTHR30146:SF148">
    <property type="entry name" value="HTH-TYPE TRANSCRIPTIONAL REPRESSOR PURR-RELATED"/>
    <property type="match status" value="1"/>
</dbReference>
<dbReference type="CDD" id="cd06267">
    <property type="entry name" value="PBP1_LacI_sugar_binding-like"/>
    <property type="match status" value="1"/>
</dbReference>
<dbReference type="Gene3D" id="3.40.50.2300">
    <property type="match status" value="2"/>
</dbReference>
<feature type="compositionally biased region" description="Low complexity" evidence="5">
    <location>
        <begin position="337"/>
        <end position="356"/>
    </location>
</feature>
<keyword evidence="4" id="KW-0804">Transcription</keyword>
<dbReference type="GO" id="GO:0000976">
    <property type="term" value="F:transcription cis-regulatory region binding"/>
    <property type="evidence" value="ECO:0007669"/>
    <property type="project" value="TreeGrafter"/>
</dbReference>
<protein>
    <recommendedName>
        <fullName evidence="6">HTH lacI-type domain-containing protein</fullName>
    </recommendedName>
</protein>
<evidence type="ECO:0000259" key="6">
    <source>
        <dbReference type="PROSITE" id="PS50932"/>
    </source>
</evidence>